<protein>
    <recommendedName>
        <fullName evidence="3">DUF2239 domain-containing protein</fullName>
    </recommendedName>
</protein>
<evidence type="ECO:0000313" key="2">
    <source>
        <dbReference type="Proteomes" id="UP000215616"/>
    </source>
</evidence>
<comment type="caution">
    <text evidence="1">The sequence shown here is derived from an EMBL/GenBank/DDBJ whole genome shotgun (WGS) entry which is preliminary data.</text>
</comment>
<gene>
    <name evidence="1" type="ORF">B7Z12_14725</name>
</gene>
<dbReference type="AlphaFoldDB" id="A0A258D065"/>
<dbReference type="InterPro" id="IPR018715">
    <property type="entry name" value="DUF2239"/>
</dbReference>
<evidence type="ECO:0000313" key="1">
    <source>
        <dbReference type="EMBL" id="OYX01138.1"/>
    </source>
</evidence>
<proteinExistence type="predicted"/>
<organism evidence="1 2">
    <name type="scientific">Caulobacter vibrioides</name>
    <name type="common">Caulobacter crescentus</name>
    <dbReference type="NCBI Taxonomy" id="155892"/>
    <lineage>
        <taxon>Bacteria</taxon>
        <taxon>Pseudomonadati</taxon>
        <taxon>Pseudomonadota</taxon>
        <taxon>Alphaproteobacteria</taxon>
        <taxon>Caulobacterales</taxon>
        <taxon>Caulobacteraceae</taxon>
        <taxon>Caulobacter</taxon>
    </lineage>
</organism>
<name>A0A258D065_CAUVI</name>
<dbReference type="Pfam" id="PF09998">
    <property type="entry name" value="DUF2239"/>
    <property type="match status" value="1"/>
</dbReference>
<dbReference type="EMBL" id="NCDQ01000264">
    <property type="protein sequence ID" value="OYX01138.1"/>
    <property type="molecule type" value="Genomic_DNA"/>
</dbReference>
<reference evidence="1 2" key="1">
    <citation type="submission" date="2017-03" db="EMBL/GenBank/DDBJ databases">
        <title>Lifting the veil on microbial sulfur biogeochemistry in mining wastewaters.</title>
        <authorList>
            <person name="Kantor R.S."/>
            <person name="Colenbrander Nelson T."/>
            <person name="Marshall S."/>
            <person name="Bennett D."/>
            <person name="Apte S."/>
            <person name="Camacho D."/>
            <person name="Thomas B.C."/>
            <person name="Warren L.A."/>
            <person name="Banfield J.F."/>
        </authorList>
    </citation>
    <scope>NUCLEOTIDE SEQUENCE [LARGE SCALE GENOMIC DNA]</scope>
    <source>
        <strain evidence="1">32-67-7</strain>
    </source>
</reference>
<sequence>MNACFVVFHGHQRVAVGSQLEAALAAQALTGEPGVLIFDPQGRSVDFDLSGGPDAVRARLQPEQAAPRGRGRPKLGVVPREVTLLPRHWDWLAAQPGGASVALEGPDRIRSSRDAAYRFASAMAGDLAGFEEAMRCLFAGDDTGFEARIEAWPSDIAAQLRTYAAEAFGADEGA</sequence>
<dbReference type="Proteomes" id="UP000215616">
    <property type="component" value="Unassembled WGS sequence"/>
</dbReference>
<evidence type="ECO:0008006" key="3">
    <source>
        <dbReference type="Google" id="ProtNLM"/>
    </source>
</evidence>
<accession>A0A258D065</accession>